<evidence type="ECO:0000256" key="4">
    <source>
        <dbReference type="ARBA" id="ARBA00023088"/>
    </source>
</evidence>
<dbReference type="Proteomes" id="UP000469215">
    <property type="component" value="Unassembled WGS sequence"/>
</dbReference>
<comment type="caution">
    <text evidence="9">The sequence shown here is derived from an EMBL/GenBank/DDBJ whole genome shotgun (WGS) entry which is preliminary data.</text>
</comment>
<name>A0A6N9H7T7_9MICO</name>
<dbReference type="GO" id="GO:0004519">
    <property type="term" value="F:endonuclease activity"/>
    <property type="evidence" value="ECO:0007669"/>
    <property type="project" value="UniProtKB-KW"/>
</dbReference>
<evidence type="ECO:0000256" key="2">
    <source>
        <dbReference type="ARBA" id="ARBA00022525"/>
    </source>
</evidence>
<dbReference type="CDD" id="cd10283">
    <property type="entry name" value="MnuA_DNase1-like"/>
    <property type="match status" value="1"/>
</dbReference>
<organism evidence="9 10">
    <name type="scientific">Brevibacterium rongguiense</name>
    <dbReference type="NCBI Taxonomy" id="2695267"/>
    <lineage>
        <taxon>Bacteria</taxon>
        <taxon>Bacillati</taxon>
        <taxon>Actinomycetota</taxon>
        <taxon>Actinomycetes</taxon>
        <taxon>Micrococcales</taxon>
        <taxon>Brevibacteriaceae</taxon>
        <taxon>Brevibacterium</taxon>
    </lineage>
</organism>
<sequence length="958" mass="96257">MIPQITARTLAAAGTAAGLIAAPCFAPAALADPVAQGAAQISEIAYAGDDSTDFIELAAPAGTDLSGWQVGSVSRGGSVQAPAYTTTLPAGTAVGPSGALAVRVPVSNTVKEGSAADGAYGPSAFAIDATGALVDFEQVGGSTGGRGITASGGSQTPQALRGRQAQPTGAAAGPGASIARTAAAWAAGAPTPDAVADAPAPEPTATGTSAPAPAPAPATPVAPTAIADIQGTGETSPMAGQTVTARGVVTASYPTGGLSGYYIQTPGSGGDAHGANGPSDGIFVYSREAATIGRYVEVTGTVGEHYGQTQIAAAGAATPVAEAATAPKPVEGAFPEEPAQREALEGMLVQPGGDITVTDNYATNQYGEVGLANGGQTLRQATDAARPGSAEAKRLEADNARRSYLLDDGGTANFLSAAKDTPVPYLSADAPVRVGAKATFTRPVVVGYDHDAWRLQPLRYLGDAQAGDAQPAKFSDTREQAPKQVGGDASIASFNVLNYFPTTGDQRTGCTYYKDRAGTPLTVKDGCDVRGAANAQSFARQQNKIVAAINRIDTSVLSLEEIEDSSKLGKDRDWALAALVTALNDAAGSRKWDYVRSPAALPKNGTDAIRTAFIYQPAEVEPRGESTLLDADAFHNARAPLAQEFAPVAPAARTARGTGTEAAQGFVAIVNHMKSKGSGTGTGNDDAGDGQGKSNADRVAQAKAIVEFAAQRQQVAGTDRAFLLGDLNSYTEEDPMQVFYKAGYTDIGKEKTTEDTYLFGGRTGSLDHVLATRAMLSRVTGADVWNINSVESVGLEYSRYNTNARSLYAPGPFRSSDHDPLVVGFTAAPAPATTAPHPTSGPSDSASAPPSAPTPGPSTTGAPSPSGPTGAPTGAPTAPDPSTAAPSRPGPSASTAPAPEPTRGPGAPGDDGGGDDTGSGDGDGGRLPRTGAGLGALAAGLALVSAGALLLGAARRRR</sequence>
<feature type="region of interest" description="Disordered" evidence="5">
    <location>
        <begin position="144"/>
        <end position="176"/>
    </location>
</feature>
<dbReference type="AlphaFoldDB" id="A0A6N9H7T7"/>
<feature type="region of interest" description="Disordered" evidence="5">
    <location>
        <begin position="189"/>
        <end position="221"/>
    </location>
</feature>
<keyword evidence="6" id="KW-0472">Membrane</keyword>
<feature type="domain" description="Gram-positive cocci surface proteins LPxTG" evidence="8">
    <location>
        <begin position="927"/>
        <end position="958"/>
    </location>
</feature>
<keyword evidence="1" id="KW-0134">Cell wall</keyword>
<feature type="signal peptide" evidence="7">
    <location>
        <begin position="1"/>
        <end position="28"/>
    </location>
</feature>
<feature type="compositionally biased region" description="Low complexity" evidence="5">
    <location>
        <begin position="857"/>
        <end position="897"/>
    </location>
</feature>
<dbReference type="InterPro" id="IPR047971">
    <property type="entry name" value="ExeM-like"/>
</dbReference>
<gene>
    <name evidence="9" type="ORF">GSY69_07720</name>
</gene>
<dbReference type="Pfam" id="PF03372">
    <property type="entry name" value="Exo_endo_phos"/>
    <property type="match status" value="1"/>
</dbReference>
<feature type="transmembrane region" description="Helical" evidence="6">
    <location>
        <begin position="934"/>
        <end position="954"/>
    </location>
</feature>
<feature type="compositionally biased region" description="Low complexity" evidence="5">
    <location>
        <begin position="162"/>
        <end position="176"/>
    </location>
</feature>
<dbReference type="SUPFAM" id="SSF56219">
    <property type="entry name" value="DNase I-like"/>
    <property type="match status" value="1"/>
</dbReference>
<dbReference type="RefSeq" id="WP_160953286.1">
    <property type="nucleotide sequence ID" value="NZ_WWEQ01000027.1"/>
</dbReference>
<accession>A0A6N9H7T7</accession>
<dbReference type="PANTHER" id="PTHR42834">
    <property type="entry name" value="ENDONUCLEASE/EXONUCLEASE/PHOSPHATASE FAMILY PROTEIN (AFU_ORTHOLOGUE AFUA_3G09210)"/>
    <property type="match status" value="1"/>
</dbReference>
<evidence type="ECO:0000256" key="1">
    <source>
        <dbReference type="ARBA" id="ARBA00022512"/>
    </source>
</evidence>
<evidence type="ECO:0000256" key="5">
    <source>
        <dbReference type="SAM" id="MobiDB-lite"/>
    </source>
</evidence>
<keyword evidence="9" id="KW-0378">Hydrolase</keyword>
<dbReference type="EMBL" id="WWEQ01000027">
    <property type="protein sequence ID" value="MYM19856.1"/>
    <property type="molecule type" value="Genomic_DNA"/>
</dbReference>
<keyword evidence="4" id="KW-0572">Peptidoglycan-anchor</keyword>
<feature type="region of interest" description="Disordered" evidence="5">
    <location>
        <begin position="674"/>
        <end position="696"/>
    </location>
</feature>
<dbReference type="PROSITE" id="PS50847">
    <property type="entry name" value="GRAM_POS_ANCHORING"/>
    <property type="match status" value="1"/>
</dbReference>
<dbReference type="Gene3D" id="3.60.10.10">
    <property type="entry name" value="Endonuclease/exonuclease/phosphatase"/>
    <property type="match status" value="1"/>
</dbReference>
<evidence type="ECO:0000256" key="6">
    <source>
        <dbReference type="SAM" id="Phobius"/>
    </source>
</evidence>
<dbReference type="InterPro" id="IPR036691">
    <property type="entry name" value="Endo/exonu/phosph_ase_sf"/>
</dbReference>
<dbReference type="PANTHER" id="PTHR42834:SF1">
    <property type="entry name" value="ENDONUCLEASE_EXONUCLEASE_PHOSPHATASE FAMILY PROTEIN (AFU_ORTHOLOGUE AFUA_3G09210)"/>
    <property type="match status" value="1"/>
</dbReference>
<feature type="compositionally biased region" description="Low complexity" evidence="5">
    <location>
        <begin position="829"/>
        <end position="849"/>
    </location>
</feature>
<evidence type="ECO:0000313" key="10">
    <source>
        <dbReference type="Proteomes" id="UP000469215"/>
    </source>
</evidence>
<keyword evidence="6" id="KW-0812">Transmembrane</keyword>
<keyword evidence="10" id="KW-1185">Reference proteome</keyword>
<feature type="compositionally biased region" description="Low complexity" evidence="5">
    <location>
        <begin position="189"/>
        <end position="211"/>
    </location>
</feature>
<keyword evidence="3 7" id="KW-0732">Signal</keyword>
<evidence type="ECO:0000313" key="9">
    <source>
        <dbReference type="EMBL" id="MYM19856.1"/>
    </source>
</evidence>
<evidence type="ECO:0000256" key="3">
    <source>
        <dbReference type="ARBA" id="ARBA00022729"/>
    </source>
</evidence>
<feature type="chain" id="PRO_5026671046" evidence="7">
    <location>
        <begin position="29"/>
        <end position="958"/>
    </location>
</feature>
<keyword evidence="9" id="KW-0540">Nuclease</keyword>
<evidence type="ECO:0000259" key="8">
    <source>
        <dbReference type="PROSITE" id="PS50847"/>
    </source>
</evidence>
<dbReference type="CDD" id="cd04486">
    <property type="entry name" value="YhcR_OBF_like"/>
    <property type="match status" value="1"/>
</dbReference>
<protein>
    <submittedName>
        <fullName evidence="9">ExeM/NucH family extracellular endonuclease</fullName>
    </submittedName>
</protein>
<keyword evidence="6" id="KW-1133">Transmembrane helix</keyword>
<dbReference type="InterPro" id="IPR005135">
    <property type="entry name" value="Endo/exonuclease/phosphatase"/>
</dbReference>
<keyword evidence="2" id="KW-0964">Secreted</keyword>
<keyword evidence="9" id="KW-0255">Endonuclease</keyword>
<feature type="region of interest" description="Disordered" evidence="5">
    <location>
        <begin position="829"/>
        <end position="932"/>
    </location>
</feature>
<dbReference type="InterPro" id="IPR019931">
    <property type="entry name" value="LPXTG_anchor"/>
</dbReference>
<reference evidence="9 10" key="1">
    <citation type="submission" date="2020-01" db="EMBL/GenBank/DDBJ databases">
        <authorList>
            <person name="Deng T."/>
        </authorList>
    </citation>
    <scope>NUCLEOTIDE SEQUENCE [LARGE SCALE GENOMIC DNA]</scope>
    <source>
        <strain evidence="9 10">5221</strain>
    </source>
</reference>
<evidence type="ECO:0000256" key="7">
    <source>
        <dbReference type="SAM" id="SignalP"/>
    </source>
</evidence>
<proteinExistence type="predicted"/>
<dbReference type="NCBIfam" id="NF033681">
    <property type="entry name" value="ExeM_NucH_DNase"/>
    <property type="match status" value="1"/>
</dbReference>
<feature type="compositionally biased region" description="Gly residues" evidence="5">
    <location>
        <begin position="906"/>
        <end position="922"/>
    </location>
</feature>